<dbReference type="PANTHER" id="PTHR31569">
    <property type="entry name" value="SWIM-TYPE DOMAIN-CONTAINING PROTEIN"/>
    <property type="match status" value="1"/>
</dbReference>
<accession>W2HBG5</accession>
<feature type="non-terminal residue" evidence="2">
    <location>
        <position position="1"/>
    </location>
</feature>
<dbReference type="InterPro" id="IPR048324">
    <property type="entry name" value="ZSWIM1-3_RNaseH-like"/>
</dbReference>
<proteinExistence type="predicted"/>
<feature type="domain" description="ZSWIM1/3 RNaseH-like" evidence="1">
    <location>
        <begin position="2"/>
        <end position="107"/>
    </location>
</feature>
<dbReference type="AlphaFoldDB" id="W2HBG5"/>
<evidence type="ECO:0000313" key="2">
    <source>
        <dbReference type="EMBL" id="ETK91905.1"/>
    </source>
</evidence>
<name>W2HBG5_PHYNI</name>
<dbReference type="VEuPathDB" id="FungiDB:PPTG_22939"/>
<sequence>TVATCITLQSRHMRELFDRFPEVLMIDATHGTNASKYKVFSLMAHDVFGKGQFVQHAVIQNERRPTLMTALEEFKRNNPSWAKIKCVLIDKDFTEMSVVKMVFPDAILLLCQFHVLKYFREEIASADCGFTTWQKHQLDGVVNLFVYAQNEQKYLKYRKHMRRIMSMGRGGEALRAGLGSRLTRLGTDSNELGEVGNELGTGIHLGVGTGELGSTAEGGNAEFPMHPFEVYFVKNWDSCRTMWCSLRWGTTQTTEPKPLGSS</sequence>
<reference evidence="2" key="1">
    <citation type="submission" date="2013-11" db="EMBL/GenBank/DDBJ databases">
        <title>The Genome Sequence of Phytophthora parasitica CJ02B3.</title>
        <authorList>
            <consortium name="The Broad Institute Genomics Platform"/>
            <person name="Russ C."/>
            <person name="Tyler B."/>
            <person name="Panabieres F."/>
            <person name="Shan W."/>
            <person name="Tripathy S."/>
            <person name="Grunwald N."/>
            <person name="Machado M."/>
            <person name="Johnson C.S."/>
            <person name="Arredondo F."/>
            <person name="Hong C."/>
            <person name="Coffey M."/>
            <person name="Young S.K."/>
            <person name="Zeng Q."/>
            <person name="Gargeya S."/>
            <person name="Fitzgerald M."/>
            <person name="Abouelleil A."/>
            <person name="Alvarado L."/>
            <person name="Chapman S.B."/>
            <person name="Gainer-Dewar J."/>
            <person name="Goldberg J."/>
            <person name="Griggs A."/>
            <person name="Gujja S."/>
            <person name="Hansen M."/>
            <person name="Howarth C."/>
            <person name="Imamovic A."/>
            <person name="Ireland A."/>
            <person name="Larimer J."/>
            <person name="McCowan C."/>
            <person name="Murphy C."/>
            <person name="Pearson M."/>
            <person name="Poon T.W."/>
            <person name="Priest M."/>
            <person name="Roberts A."/>
            <person name="Saif S."/>
            <person name="Shea T."/>
            <person name="Sykes S."/>
            <person name="Wortman J."/>
            <person name="Nusbaum C."/>
            <person name="Birren B."/>
        </authorList>
    </citation>
    <scope>NUCLEOTIDE SEQUENCE [LARGE SCALE GENOMIC DNA]</scope>
    <source>
        <strain evidence="2">CJ02B3</strain>
    </source>
</reference>
<protein>
    <recommendedName>
        <fullName evidence="1">ZSWIM1/3 RNaseH-like domain-containing protein</fullName>
    </recommendedName>
</protein>
<dbReference type="InterPro" id="IPR052579">
    <property type="entry name" value="Zinc_finger_SWIM"/>
</dbReference>
<dbReference type="Proteomes" id="UP000053236">
    <property type="component" value="Unassembled WGS sequence"/>
</dbReference>
<gene>
    <name evidence="2" type="ORF">L915_04621</name>
</gene>
<evidence type="ECO:0000259" key="1">
    <source>
        <dbReference type="Pfam" id="PF21056"/>
    </source>
</evidence>
<dbReference type="Pfam" id="PF21056">
    <property type="entry name" value="ZSWIM1-3_RNaseH-like"/>
    <property type="match status" value="1"/>
</dbReference>
<organism evidence="2">
    <name type="scientific">Phytophthora nicotianae</name>
    <name type="common">Potato buckeye rot agent</name>
    <name type="synonym">Phytophthora parasitica</name>
    <dbReference type="NCBI Taxonomy" id="4792"/>
    <lineage>
        <taxon>Eukaryota</taxon>
        <taxon>Sar</taxon>
        <taxon>Stramenopiles</taxon>
        <taxon>Oomycota</taxon>
        <taxon>Peronosporomycetes</taxon>
        <taxon>Peronosporales</taxon>
        <taxon>Peronosporaceae</taxon>
        <taxon>Phytophthora</taxon>
    </lineage>
</organism>
<dbReference type="EMBL" id="KI685265">
    <property type="protein sequence ID" value="ETK91905.1"/>
    <property type="molecule type" value="Genomic_DNA"/>
</dbReference>
<dbReference type="PANTHER" id="PTHR31569:SF4">
    <property type="entry name" value="SWIM-TYPE DOMAIN-CONTAINING PROTEIN"/>
    <property type="match status" value="1"/>
</dbReference>